<evidence type="ECO:0000313" key="2">
    <source>
        <dbReference type="Proteomes" id="UP000232455"/>
    </source>
</evidence>
<protein>
    <submittedName>
        <fullName evidence="1">Uncharacterized protein</fullName>
    </submittedName>
</protein>
<dbReference type="Proteomes" id="UP000232455">
    <property type="component" value="Unassembled WGS sequence"/>
</dbReference>
<dbReference type="EMBL" id="PHHE01000001">
    <property type="protein sequence ID" value="PKA73017.1"/>
    <property type="molecule type" value="Genomic_DNA"/>
</dbReference>
<reference evidence="1 2" key="1">
    <citation type="submission" date="2017-11" db="EMBL/GenBank/DDBJ databases">
        <title>Genome sequencing of a diverse group of Pseudomonas species.</title>
        <authorList>
            <person name="Loper J."/>
        </authorList>
    </citation>
    <scope>NUCLEOTIDE SEQUENCE [LARGE SCALE GENOMIC DNA]</scope>
    <source>
        <strain evidence="1 2">LMG 25716</strain>
    </source>
</reference>
<proteinExistence type="predicted"/>
<accession>A0ABX4Q8F5</accession>
<gene>
    <name evidence="1" type="ORF">ATI02_6128</name>
</gene>
<evidence type="ECO:0000313" key="1">
    <source>
        <dbReference type="EMBL" id="PKA73017.1"/>
    </source>
</evidence>
<sequence>MGADLFDAEENIMALNERRLGSGTLTASVDDRGFLNSTSVTFHDANKHYLIGGYDGNDHWVVFSVPSSLVGEGPHVVNHYADGLTWAVNIDGVNHVVASGTVTVTFDKHRISVRGNFDFSLEDKRQVVGEFDITKQVA</sequence>
<name>A0ABX4Q8F5_9PSED</name>
<comment type="caution">
    <text evidence="1">The sequence shown here is derived from an EMBL/GenBank/DDBJ whole genome shotgun (WGS) entry which is preliminary data.</text>
</comment>
<organism evidence="1 2">
    <name type="scientific">Pseudomonas baetica</name>
    <dbReference type="NCBI Taxonomy" id="674054"/>
    <lineage>
        <taxon>Bacteria</taxon>
        <taxon>Pseudomonadati</taxon>
        <taxon>Pseudomonadota</taxon>
        <taxon>Gammaproteobacteria</taxon>
        <taxon>Pseudomonadales</taxon>
        <taxon>Pseudomonadaceae</taxon>
        <taxon>Pseudomonas</taxon>
    </lineage>
</organism>
<keyword evidence="2" id="KW-1185">Reference proteome</keyword>
<dbReference type="RefSeq" id="WP_095190141.1">
    <property type="nucleotide sequence ID" value="NZ_PHHE01000001.1"/>
</dbReference>